<dbReference type="EMBL" id="DWVZ01000036">
    <property type="protein sequence ID" value="HJC62567.1"/>
    <property type="molecule type" value="Genomic_DNA"/>
</dbReference>
<dbReference type="InterPro" id="IPR024008">
    <property type="entry name" value="BsaA"/>
</dbReference>
<dbReference type="NCBIfam" id="TIGR04088">
    <property type="entry name" value="cognate_SipW"/>
    <property type="match status" value="1"/>
</dbReference>
<dbReference type="NCBIfam" id="TIGR04090">
    <property type="entry name" value="exp_by_SipW_IV"/>
    <property type="match status" value="1"/>
</dbReference>
<evidence type="ECO:0000313" key="2">
    <source>
        <dbReference type="Proteomes" id="UP000823886"/>
    </source>
</evidence>
<accession>A0A9D2PMX0</accession>
<proteinExistence type="predicted"/>
<dbReference type="InterPro" id="IPR023833">
    <property type="entry name" value="Signal_pept_SipW-depend-type"/>
</dbReference>
<reference evidence="1" key="2">
    <citation type="submission" date="2021-04" db="EMBL/GenBank/DDBJ databases">
        <authorList>
            <person name="Gilroy R."/>
        </authorList>
    </citation>
    <scope>NUCLEOTIDE SEQUENCE</scope>
    <source>
        <strain evidence="1">ChiBcec2-3848</strain>
    </source>
</reference>
<dbReference type="Proteomes" id="UP000823886">
    <property type="component" value="Unassembled WGS sequence"/>
</dbReference>
<name>A0A9D2PMX0_9FIRM</name>
<organism evidence="1 2">
    <name type="scientific">Candidatus Blautia merdavium</name>
    <dbReference type="NCBI Taxonomy" id="2838494"/>
    <lineage>
        <taxon>Bacteria</taxon>
        <taxon>Bacillati</taxon>
        <taxon>Bacillota</taxon>
        <taxon>Clostridia</taxon>
        <taxon>Lachnospirales</taxon>
        <taxon>Lachnospiraceae</taxon>
        <taxon>Blautia</taxon>
    </lineage>
</organism>
<dbReference type="AlphaFoldDB" id="A0A9D2PMX0"/>
<reference evidence="1" key="1">
    <citation type="journal article" date="2021" name="PeerJ">
        <title>Extensive microbial diversity within the chicken gut microbiome revealed by metagenomics and culture.</title>
        <authorList>
            <person name="Gilroy R."/>
            <person name="Ravi A."/>
            <person name="Getino M."/>
            <person name="Pursley I."/>
            <person name="Horton D.L."/>
            <person name="Alikhan N.F."/>
            <person name="Baker D."/>
            <person name="Gharbi K."/>
            <person name="Hall N."/>
            <person name="Watson M."/>
            <person name="Adriaenssens E.M."/>
            <person name="Foster-Nyarko E."/>
            <person name="Jarju S."/>
            <person name="Secka A."/>
            <person name="Antonio M."/>
            <person name="Oren A."/>
            <person name="Chaudhuri R.R."/>
            <person name="La Ragione R."/>
            <person name="Hildebrand F."/>
            <person name="Pallen M.J."/>
        </authorList>
    </citation>
    <scope>NUCLEOTIDE SEQUENCE</scope>
    <source>
        <strain evidence="1">ChiBcec2-3848</strain>
    </source>
</reference>
<gene>
    <name evidence="1" type="ORF">H9753_02955</name>
</gene>
<dbReference type="Pfam" id="PF12389">
    <property type="entry name" value="Peptidase_M73"/>
    <property type="match status" value="1"/>
</dbReference>
<evidence type="ECO:0000313" key="1">
    <source>
        <dbReference type="EMBL" id="HJC62567.1"/>
    </source>
</evidence>
<protein>
    <submittedName>
        <fullName evidence="1">BsaA family SipW-dependent biofilm matrix protein</fullName>
    </submittedName>
</protein>
<sequence length="282" mass="31642">MRKNRNKKLIALLAVLCVFLVGGTVAYFSDQASRRNTFTMGEFHSELEEEFDPPSDWKPGMEVQKEVKITNTGNVDLVAAARFDENCVRREDVILQQYDADTDSMQDVVVAEEGEILPVIFDVREENGAITAYEELALKNFGADVALYEPGADPESYEGKWVYTYDAADGVYYFLYMGIVPAGQESPLLLESVTMNPKAEATITGTYQKAYYDEEKGEGVKEFTYTRSEIGYDSAHYTMDIHAKTLQASREAIENSWKAGSDDMIPEAFGDLVEHLQTMCGR</sequence>
<dbReference type="InterPro" id="IPR022121">
    <property type="entry name" value="Peptidase_M73_camelysin"/>
</dbReference>
<comment type="caution">
    <text evidence="1">The sequence shown here is derived from an EMBL/GenBank/DDBJ whole genome shotgun (WGS) entry which is preliminary data.</text>
</comment>